<dbReference type="InterPro" id="IPR007353">
    <property type="entry name" value="DUF421"/>
</dbReference>
<gene>
    <name evidence="9" type="ORF">ACFQ4B_19105</name>
</gene>
<keyword evidence="10" id="KW-1185">Reference proteome</keyword>
<feature type="transmembrane region" description="Helical" evidence="7">
    <location>
        <begin position="6"/>
        <end position="25"/>
    </location>
</feature>
<dbReference type="InterPro" id="IPR023090">
    <property type="entry name" value="UPF0702_alpha/beta_dom_sf"/>
</dbReference>
<sequence>MEMLALFFRTVLVYFIVLLTLRIMGKREIGKLSLFDLVISIMIAEIAVFVLEDMGKPLAEGIVPMVTLVLIQMLIAYVSLKNEKLRRVFEGRPAMVIQNGKLNREVMKRHRYNLDDLLLQLRQNKIVDVADVEFAILEPSGKLTVVEKDSERSQPAAKQEFKIRYEGLPLPLIMDGKVQDDSLEKLGKTRFWLKSELQAKGIQDFKDVFFCTIDHRGKWFIDKKR</sequence>
<evidence type="ECO:0000256" key="1">
    <source>
        <dbReference type="ARBA" id="ARBA00004651"/>
    </source>
</evidence>
<comment type="caution">
    <text evidence="9">The sequence shown here is derived from an EMBL/GenBank/DDBJ whole genome shotgun (WGS) entry which is preliminary data.</text>
</comment>
<feature type="domain" description="YetF C-terminal" evidence="8">
    <location>
        <begin position="81"/>
        <end position="213"/>
    </location>
</feature>
<keyword evidence="5 7" id="KW-1133">Transmembrane helix</keyword>
<evidence type="ECO:0000256" key="2">
    <source>
        <dbReference type="ARBA" id="ARBA00006448"/>
    </source>
</evidence>
<comment type="similarity">
    <text evidence="2">Belongs to the UPF0702 family.</text>
</comment>
<proteinExistence type="inferred from homology"/>
<keyword evidence="3" id="KW-1003">Cell membrane</keyword>
<protein>
    <submittedName>
        <fullName evidence="9">DUF421 domain-containing protein</fullName>
    </submittedName>
</protein>
<feature type="transmembrane region" description="Helical" evidence="7">
    <location>
        <begin position="62"/>
        <end position="80"/>
    </location>
</feature>
<evidence type="ECO:0000256" key="6">
    <source>
        <dbReference type="ARBA" id="ARBA00023136"/>
    </source>
</evidence>
<evidence type="ECO:0000256" key="3">
    <source>
        <dbReference type="ARBA" id="ARBA00022475"/>
    </source>
</evidence>
<evidence type="ECO:0000313" key="10">
    <source>
        <dbReference type="Proteomes" id="UP001597180"/>
    </source>
</evidence>
<dbReference type="Pfam" id="PF04239">
    <property type="entry name" value="DUF421"/>
    <property type="match status" value="1"/>
</dbReference>
<feature type="transmembrane region" description="Helical" evidence="7">
    <location>
        <begin position="32"/>
        <end position="50"/>
    </location>
</feature>
<dbReference type="PANTHER" id="PTHR34582:SF6">
    <property type="entry name" value="UPF0702 TRANSMEMBRANE PROTEIN YCAP"/>
    <property type="match status" value="1"/>
</dbReference>
<evidence type="ECO:0000313" key="9">
    <source>
        <dbReference type="EMBL" id="MFD1222233.1"/>
    </source>
</evidence>
<dbReference type="PANTHER" id="PTHR34582">
    <property type="entry name" value="UPF0702 TRANSMEMBRANE PROTEIN YCAP"/>
    <property type="match status" value="1"/>
</dbReference>
<dbReference type="RefSeq" id="WP_079910058.1">
    <property type="nucleotide sequence ID" value="NZ_BAABJG010000018.1"/>
</dbReference>
<keyword evidence="4 7" id="KW-0812">Transmembrane</keyword>
<reference evidence="10" key="1">
    <citation type="journal article" date="2019" name="Int. J. Syst. Evol. Microbiol.">
        <title>The Global Catalogue of Microorganisms (GCM) 10K type strain sequencing project: providing services to taxonomists for standard genome sequencing and annotation.</title>
        <authorList>
            <consortium name="The Broad Institute Genomics Platform"/>
            <consortium name="The Broad Institute Genome Sequencing Center for Infectious Disease"/>
            <person name="Wu L."/>
            <person name="Ma J."/>
        </authorList>
    </citation>
    <scope>NUCLEOTIDE SEQUENCE [LARGE SCALE GENOMIC DNA]</scope>
    <source>
        <strain evidence="10">CCUG 53270</strain>
    </source>
</reference>
<keyword evidence="6 7" id="KW-0472">Membrane</keyword>
<evidence type="ECO:0000256" key="4">
    <source>
        <dbReference type="ARBA" id="ARBA00022692"/>
    </source>
</evidence>
<dbReference type="Gene3D" id="3.30.240.20">
    <property type="entry name" value="bsu07140 like domains"/>
    <property type="match status" value="2"/>
</dbReference>
<evidence type="ECO:0000256" key="5">
    <source>
        <dbReference type="ARBA" id="ARBA00022989"/>
    </source>
</evidence>
<organism evidence="9 10">
    <name type="scientific">Paenibacillus vulneris</name>
    <dbReference type="NCBI Taxonomy" id="1133364"/>
    <lineage>
        <taxon>Bacteria</taxon>
        <taxon>Bacillati</taxon>
        <taxon>Bacillota</taxon>
        <taxon>Bacilli</taxon>
        <taxon>Bacillales</taxon>
        <taxon>Paenibacillaceae</taxon>
        <taxon>Paenibacillus</taxon>
    </lineage>
</organism>
<evidence type="ECO:0000256" key="7">
    <source>
        <dbReference type="SAM" id="Phobius"/>
    </source>
</evidence>
<name>A0ABW3UMV2_9BACL</name>
<dbReference type="Proteomes" id="UP001597180">
    <property type="component" value="Unassembled WGS sequence"/>
</dbReference>
<comment type="subcellular location">
    <subcellularLocation>
        <location evidence="1">Cell membrane</location>
        <topology evidence="1">Multi-pass membrane protein</topology>
    </subcellularLocation>
</comment>
<evidence type="ECO:0000259" key="8">
    <source>
        <dbReference type="Pfam" id="PF04239"/>
    </source>
</evidence>
<accession>A0ABW3UMV2</accession>
<dbReference type="EMBL" id="JBHTLU010000023">
    <property type="protein sequence ID" value="MFD1222233.1"/>
    <property type="molecule type" value="Genomic_DNA"/>
</dbReference>